<protein>
    <submittedName>
        <fullName evidence="2">Uncharacterized protein</fullName>
    </submittedName>
</protein>
<evidence type="ECO:0000256" key="1">
    <source>
        <dbReference type="SAM" id="MobiDB-lite"/>
    </source>
</evidence>
<sequence>MVRLLQPTMAVSSERSYIRKIRAEGNLGTDDTVSKIPDVNGLLQPTKAVSSERSHTRKKRAEGNLGTDETVSKIPDVVSEANNFDLAPSDPRSLKYTYEATVINATNFDESSLAAIRNASRAINATTVNSTSTS</sequence>
<feature type="region of interest" description="Disordered" evidence="1">
    <location>
        <begin position="47"/>
        <end position="71"/>
    </location>
</feature>
<accession>A0A7R9HT59</accession>
<dbReference type="EMBL" id="OB797304">
    <property type="protein sequence ID" value="CAD7434235.1"/>
    <property type="molecule type" value="Genomic_DNA"/>
</dbReference>
<organism evidence="2">
    <name type="scientific">Timema monikensis</name>
    <dbReference type="NCBI Taxonomy" id="170555"/>
    <lineage>
        <taxon>Eukaryota</taxon>
        <taxon>Metazoa</taxon>
        <taxon>Ecdysozoa</taxon>
        <taxon>Arthropoda</taxon>
        <taxon>Hexapoda</taxon>
        <taxon>Insecta</taxon>
        <taxon>Pterygota</taxon>
        <taxon>Neoptera</taxon>
        <taxon>Polyneoptera</taxon>
        <taxon>Phasmatodea</taxon>
        <taxon>Timematodea</taxon>
        <taxon>Timematoidea</taxon>
        <taxon>Timematidae</taxon>
        <taxon>Timema</taxon>
    </lineage>
</organism>
<evidence type="ECO:0000313" key="2">
    <source>
        <dbReference type="EMBL" id="CAD7434235.1"/>
    </source>
</evidence>
<proteinExistence type="predicted"/>
<dbReference type="AlphaFoldDB" id="A0A7R9HT59"/>
<reference evidence="2" key="1">
    <citation type="submission" date="2020-11" db="EMBL/GenBank/DDBJ databases">
        <authorList>
            <person name="Tran Van P."/>
        </authorList>
    </citation>
    <scope>NUCLEOTIDE SEQUENCE</scope>
</reference>
<name>A0A7R9HT59_9NEOP</name>
<gene>
    <name evidence="2" type="ORF">TMSB3V08_LOCUS10889</name>
</gene>